<gene>
    <name evidence="3" type="ORF">DEQ80_08120</name>
</gene>
<dbReference type="Gene3D" id="3.30.420.240">
    <property type="match status" value="1"/>
</dbReference>
<feature type="domain" description="Terminase large subunit gp17-like C-terminal" evidence="2">
    <location>
        <begin position="374"/>
        <end position="495"/>
    </location>
</feature>
<reference evidence="3 4" key="1">
    <citation type="journal article" date="2018" name="Nat. Biotechnol.">
        <title>A standardized bacterial taxonomy based on genome phylogeny substantially revises the tree of life.</title>
        <authorList>
            <person name="Parks D.H."/>
            <person name="Chuvochina M."/>
            <person name="Waite D.W."/>
            <person name="Rinke C."/>
            <person name="Skarshewski A."/>
            <person name="Chaumeil P.A."/>
            <person name="Hugenholtz P."/>
        </authorList>
    </citation>
    <scope>NUCLEOTIDE SEQUENCE [LARGE SCALE GENOMIC DNA]</scope>
    <source>
        <strain evidence="3">UBA8781</strain>
    </source>
</reference>
<evidence type="ECO:0000259" key="2">
    <source>
        <dbReference type="Pfam" id="PF17289"/>
    </source>
</evidence>
<dbReference type="EMBL" id="DPBP01000031">
    <property type="protein sequence ID" value="HCE17810.1"/>
    <property type="molecule type" value="Genomic_DNA"/>
</dbReference>
<dbReference type="STRING" id="229919.GCA_001050195_03377"/>
<organism evidence="3 4">
    <name type="scientific">Anaerolinea thermolimosa</name>
    <dbReference type="NCBI Taxonomy" id="229919"/>
    <lineage>
        <taxon>Bacteria</taxon>
        <taxon>Bacillati</taxon>
        <taxon>Chloroflexota</taxon>
        <taxon>Anaerolineae</taxon>
        <taxon>Anaerolineales</taxon>
        <taxon>Anaerolineaceae</taxon>
        <taxon>Anaerolinea</taxon>
    </lineage>
</organism>
<dbReference type="Pfam" id="PF17289">
    <property type="entry name" value="Terminase_6C"/>
    <property type="match status" value="1"/>
</dbReference>
<keyword evidence="1" id="KW-1188">Viral release from host cell</keyword>
<protein>
    <recommendedName>
        <fullName evidence="2">Terminase large subunit gp17-like C-terminal domain-containing protein</fullName>
    </recommendedName>
</protein>
<dbReference type="InterPro" id="IPR035421">
    <property type="entry name" value="Terminase_6C"/>
</dbReference>
<proteinExistence type="predicted"/>
<dbReference type="InterPro" id="IPR027417">
    <property type="entry name" value="P-loop_NTPase"/>
</dbReference>
<comment type="caution">
    <text evidence="3">The sequence shown here is derived from an EMBL/GenBank/DDBJ whole genome shotgun (WGS) entry which is preliminary data.</text>
</comment>
<dbReference type="Proteomes" id="UP000264141">
    <property type="component" value="Unassembled WGS sequence"/>
</dbReference>
<sequence>MSANTGGGGACGATTPWRPWLHGNSFLAGWCSAMKKSANTPEPCSRWSTRGHPHHPGNKLPVFVLIKGGQRRGLFNRQDVYGGLASIRAFTLFGGIRLRAYQQEAVEAVLGSVFMGRGDSLVVMFPRQSGKNELQAQLEAYLLAVYASRPAEIIKVSPTWRPQSQNAMRRLERVLQANLLTRLQWRRENGYIYRVGEARIYFLSAAPEAHIVGATASLLLEVDEAQDVGVEKFDREIAPMAASTHATRVFWGTAWTPTTLLGRELRASQREEQADGRRRVFRVNAGEVAREVPAYRTHVEQMIARLGRGHPSIRTQYFSEEIEAEGGMFPPERLALMEGDHPWQDSPQPGQVVAFLVDVGGETRAPEGDGAPDKEHDATALVIVRVDLSTMADPALRAPCYRVVHLRQWHGESHSRLYAQIAALAQSWNARRVVLDATGMGEGLSSFLEKALPGRVIRFLFQAQSKSRLGLGFIEVVESGRFRLPRTVEPHAEALVELFRAQCRACQMHMGERMTQGMRWGVPEGARHPRSGQLLHDDLLLAAALCAHLDRLEWPTGSGAGIIQGRDPLEEKFSF</sequence>
<evidence type="ECO:0000313" key="4">
    <source>
        <dbReference type="Proteomes" id="UP000264141"/>
    </source>
</evidence>
<evidence type="ECO:0000313" key="3">
    <source>
        <dbReference type="EMBL" id="HCE17810.1"/>
    </source>
</evidence>
<evidence type="ECO:0000256" key="1">
    <source>
        <dbReference type="ARBA" id="ARBA00022612"/>
    </source>
</evidence>
<name>A0A3D1JGT9_9CHLR</name>
<dbReference type="Gene3D" id="3.40.50.300">
    <property type="entry name" value="P-loop containing nucleotide triphosphate hydrolases"/>
    <property type="match status" value="1"/>
</dbReference>
<accession>A0A3D1JGT9</accession>
<dbReference type="AlphaFoldDB" id="A0A3D1JGT9"/>